<evidence type="ECO:0000259" key="13">
    <source>
        <dbReference type="Pfam" id="PF03315"/>
    </source>
</evidence>
<comment type="pathway">
    <text evidence="2">Carbohydrate biosynthesis; gluconeogenesis.</text>
</comment>
<evidence type="ECO:0000256" key="3">
    <source>
        <dbReference type="ARBA" id="ARBA00008636"/>
    </source>
</evidence>
<dbReference type="InterPro" id="IPR005131">
    <property type="entry name" value="Ser_deHydtase_bsu"/>
</dbReference>
<evidence type="ECO:0000256" key="11">
    <source>
        <dbReference type="ARBA" id="ARBA00041766"/>
    </source>
</evidence>
<evidence type="ECO:0000256" key="4">
    <source>
        <dbReference type="ARBA" id="ARBA00012093"/>
    </source>
</evidence>
<evidence type="ECO:0000313" key="14">
    <source>
        <dbReference type="EMBL" id="CEO88718.1"/>
    </source>
</evidence>
<evidence type="ECO:0000256" key="9">
    <source>
        <dbReference type="ARBA" id="ARBA00023014"/>
    </source>
</evidence>
<dbReference type="GO" id="GO:0006094">
    <property type="term" value="P:gluconeogenesis"/>
    <property type="evidence" value="ECO:0007669"/>
    <property type="project" value="UniProtKB-KW"/>
</dbReference>
<dbReference type="GO" id="GO:0046872">
    <property type="term" value="F:metal ion binding"/>
    <property type="evidence" value="ECO:0007669"/>
    <property type="project" value="UniProtKB-KW"/>
</dbReference>
<evidence type="ECO:0000256" key="12">
    <source>
        <dbReference type="ARBA" id="ARBA00049406"/>
    </source>
</evidence>
<comment type="cofactor">
    <cofactor evidence="1">
        <name>[4Fe-4S] cluster</name>
        <dbReference type="ChEBI" id="CHEBI:49883"/>
    </cofactor>
</comment>
<dbReference type="PANTHER" id="PTHR30182:SF1">
    <property type="entry name" value="L-SERINE DEHYDRATASE 1"/>
    <property type="match status" value="1"/>
</dbReference>
<keyword evidence="15" id="KW-1185">Reference proteome</keyword>
<dbReference type="EC" id="4.3.1.17" evidence="4"/>
<organism evidence="14 15">
    <name type="scientific">Syntrophaceticus schinkii</name>
    <dbReference type="NCBI Taxonomy" id="499207"/>
    <lineage>
        <taxon>Bacteria</taxon>
        <taxon>Bacillati</taxon>
        <taxon>Bacillota</taxon>
        <taxon>Clostridia</taxon>
        <taxon>Thermoanaerobacterales</taxon>
        <taxon>Thermoanaerobacterales Family III. Incertae Sedis</taxon>
        <taxon>Syntrophaceticus</taxon>
    </lineage>
</organism>
<comment type="similarity">
    <text evidence="3">Belongs to the iron-sulfur dependent L-serine dehydratase family.</text>
</comment>
<dbReference type="Gene3D" id="3.30.1330.90">
    <property type="entry name" value="D-3-phosphoglycerate dehydrogenase, domain 3"/>
    <property type="match status" value="1"/>
</dbReference>
<dbReference type="InterPro" id="IPR029009">
    <property type="entry name" value="ASB_dom_sf"/>
</dbReference>
<dbReference type="InterPro" id="IPR051318">
    <property type="entry name" value="Fe-S_L-Ser"/>
</dbReference>
<dbReference type="Pfam" id="PF03315">
    <property type="entry name" value="SDH_beta"/>
    <property type="match status" value="1"/>
</dbReference>
<keyword evidence="5" id="KW-0312">Gluconeogenesis</keyword>
<evidence type="ECO:0000256" key="8">
    <source>
        <dbReference type="ARBA" id="ARBA00023004"/>
    </source>
</evidence>
<dbReference type="PANTHER" id="PTHR30182">
    <property type="entry name" value="L-SERINE DEHYDRATASE"/>
    <property type="match status" value="1"/>
</dbReference>
<keyword evidence="9" id="KW-0411">Iron-sulfur</keyword>
<reference evidence="15" key="1">
    <citation type="submission" date="2015-01" db="EMBL/GenBank/DDBJ databases">
        <authorList>
            <person name="Manzoor Shahid"/>
            <person name="Zubair Saima"/>
        </authorList>
    </citation>
    <scope>NUCLEOTIDE SEQUENCE [LARGE SCALE GENOMIC DNA]</scope>
    <source>
        <strain evidence="15">Sp3</strain>
    </source>
</reference>
<dbReference type="SUPFAM" id="SSF143548">
    <property type="entry name" value="Serine metabolism enzymes domain"/>
    <property type="match status" value="1"/>
</dbReference>
<gene>
    <name evidence="14" type="ORF">SSCH_2460003</name>
</gene>
<comment type="catalytic activity">
    <reaction evidence="12">
        <text>L-serine = pyruvate + NH4(+)</text>
        <dbReference type="Rhea" id="RHEA:19169"/>
        <dbReference type="ChEBI" id="CHEBI:15361"/>
        <dbReference type="ChEBI" id="CHEBI:28938"/>
        <dbReference type="ChEBI" id="CHEBI:33384"/>
        <dbReference type="EC" id="4.3.1.17"/>
    </reaction>
</comment>
<evidence type="ECO:0000256" key="1">
    <source>
        <dbReference type="ARBA" id="ARBA00001966"/>
    </source>
</evidence>
<dbReference type="AlphaFoldDB" id="A0A0B7MKN9"/>
<accession>A0A0B7MKN9</accession>
<sequence length="119" mass="13299">MSHWCPSIFNDIIGPVMIGPSSSHTCGPARIGFLARQLLHHNLKKATVEFARDGAYINMYRGQRSNYGFTSGLLGYRPESYSLHNAFTEAKKRNVEILISRMAILKATVPNLARFDTGK</sequence>
<evidence type="ECO:0000256" key="10">
    <source>
        <dbReference type="ARBA" id="ARBA00023239"/>
    </source>
</evidence>
<keyword evidence="6" id="KW-0004">4Fe-4S</keyword>
<evidence type="ECO:0000256" key="7">
    <source>
        <dbReference type="ARBA" id="ARBA00022723"/>
    </source>
</evidence>
<evidence type="ECO:0000256" key="2">
    <source>
        <dbReference type="ARBA" id="ARBA00004742"/>
    </source>
</evidence>
<feature type="domain" description="Serine dehydratase beta chain" evidence="13">
    <location>
        <begin position="16"/>
        <end position="90"/>
    </location>
</feature>
<keyword evidence="8" id="KW-0408">Iron</keyword>
<name>A0A0B7MKN9_9FIRM</name>
<dbReference type="Proteomes" id="UP000046155">
    <property type="component" value="Unassembled WGS sequence"/>
</dbReference>
<dbReference type="EMBL" id="CDRZ01000164">
    <property type="protein sequence ID" value="CEO88718.1"/>
    <property type="molecule type" value="Genomic_DNA"/>
</dbReference>
<evidence type="ECO:0000256" key="5">
    <source>
        <dbReference type="ARBA" id="ARBA00022432"/>
    </source>
</evidence>
<dbReference type="GO" id="GO:0051539">
    <property type="term" value="F:4 iron, 4 sulfur cluster binding"/>
    <property type="evidence" value="ECO:0007669"/>
    <property type="project" value="UniProtKB-KW"/>
</dbReference>
<proteinExistence type="inferred from homology"/>
<evidence type="ECO:0000313" key="15">
    <source>
        <dbReference type="Proteomes" id="UP000046155"/>
    </source>
</evidence>
<keyword evidence="10" id="KW-0456">Lyase</keyword>
<dbReference type="GO" id="GO:0003941">
    <property type="term" value="F:L-serine ammonia-lyase activity"/>
    <property type="evidence" value="ECO:0007669"/>
    <property type="project" value="UniProtKB-EC"/>
</dbReference>
<keyword evidence="7" id="KW-0479">Metal-binding</keyword>
<protein>
    <recommendedName>
        <fullName evidence="4">L-serine ammonia-lyase</fullName>
        <ecNumber evidence="4">4.3.1.17</ecNumber>
    </recommendedName>
    <alternativeName>
        <fullName evidence="11">L-serine deaminase</fullName>
    </alternativeName>
</protein>
<evidence type="ECO:0000256" key="6">
    <source>
        <dbReference type="ARBA" id="ARBA00022485"/>
    </source>
</evidence>